<proteinExistence type="predicted"/>
<gene>
    <name evidence="1" type="ORF">BTO22_05915</name>
</gene>
<evidence type="ECO:0000313" key="2">
    <source>
        <dbReference type="Proteomes" id="UP000239263"/>
    </source>
</evidence>
<sequence>MLYSRYQMEMYMTDKIKPVREVKSRKKAKQTNSDGNIKVDARSKIEEILAQREFDKMYEL</sequence>
<dbReference type="Proteomes" id="UP000239263">
    <property type="component" value="Unassembled WGS sequence"/>
</dbReference>
<comment type="caution">
    <text evidence="1">The sequence shown here is derived from an EMBL/GenBank/DDBJ whole genome shotgun (WGS) entry which is preliminary data.</text>
</comment>
<organism evidence="1 2">
    <name type="scientific">Aliivibrio sifiae</name>
    <dbReference type="NCBI Taxonomy" id="566293"/>
    <lineage>
        <taxon>Bacteria</taxon>
        <taxon>Pseudomonadati</taxon>
        <taxon>Pseudomonadota</taxon>
        <taxon>Gammaproteobacteria</taxon>
        <taxon>Vibrionales</taxon>
        <taxon>Vibrionaceae</taxon>
        <taxon>Aliivibrio</taxon>
    </lineage>
</organism>
<dbReference type="AlphaFoldDB" id="A0A2S7XDH7"/>
<name>A0A2S7XDH7_9GAMM</name>
<dbReference type="EMBL" id="MSCO01000001">
    <property type="protein sequence ID" value="PQJ89146.1"/>
    <property type="molecule type" value="Genomic_DNA"/>
</dbReference>
<evidence type="ECO:0000313" key="1">
    <source>
        <dbReference type="EMBL" id="PQJ89146.1"/>
    </source>
</evidence>
<protein>
    <submittedName>
        <fullName evidence="1">Uncharacterized protein</fullName>
    </submittedName>
</protein>
<accession>A0A2S7XDH7</accession>
<reference evidence="1 2" key="1">
    <citation type="submission" date="2016-12" db="EMBL/GenBank/DDBJ databases">
        <title>Diversity of luminous bacteria.</title>
        <authorList>
            <person name="Yoshizawa S."/>
            <person name="Kogure K."/>
        </authorList>
    </citation>
    <scope>NUCLEOTIDE SEQUENCE [LARGE SCALE GENOMIC DNA]</scope>
    <source>
        <strain evidence="1 2">ATCC 33715</strain>
    </source>
</reference>